<name>U9UQA2_RHIID</name>
<evidence type="ECO:0000313" key="1">
    <source>
        <dbReference type="EMBL" id="ESA17781.1"/>
    </source>
</evidence>
<dbReference type="HOGENOM" id="CLU_3051484_0_0_1"/>
<dbReference type="AlphaFoldDB" id="U9UQA2"/>
<gene>
    <name evidence="1" type="ORF">GLOINDRAFT_344933</name>
</gene>
<sequence>MIVKVQFIDTAYSSENVPSHLINDSDKISVLKENGFKRRKNSFNKKILFYTCGI</sequence>
<organism evidence="1">
    <name type="scientific">Rhizophagus irregularis (strain DAOM 181602 / DAOM 197198 / MUCL 43194)</name>
    <name type="common">Arbuscular mycorrhizal fungus</name>
    <name type="synonym">Glomus intraradices</name>
    <dbReference type="NCBI Taxonomy" id="747089"/>
    <lineage>
        <taxon>Eukaryota</taxon>
        <taxon>Fungi</taxon>
        <taxon>Fungi incertae sedis</taxon>
        <taxon>Mucoromycota</taxon>
        <taxon>Glomeromycotina</taxon>
        <taxon>Glomeromycetes</taxon>
        <taxon>Glomerales</taxon>
        <taxon>Glomeraceae</taxon>
        <taxon>Rhizophagus</taxon>
    </lineage>
</organism>
<dbReference type="EMBL" id="KI279843">
    <property type="protein sequence ID" value="ESA17781.1"/>
    <property type="molecule type" value="Genomic_DNA"/>
</dbReference>
<proteinExistence type="predicted"/>
<accession>U9UQA2</accession>
<reference evidence="1" key="1">
    <citation type="submission" date="2013-07" db="EMBL/GenBank/DDBJ databases">
        <title>The genome of an arbuscular mycorrhizal fungus provides insights into the evolution of the oldest plant symbiosis.</title>
        <authorList>
            <consortium name="DOE Joint Genome Institute"/>
            <person name="Tisserant E."/>
            <person name="Malbreil M."/>
            <person name="Kuo A."/>
            <person name="Kohler A."/>
            <person name="Symeonidi A."/>
            <person name="Balestrini R."/>
            <person name="Charron P."/>
            <person name="Duensing N."/>
            <person name="Frei-dit-Frey N."/>
            <person name="Gianinazzi-Pearson V."/>
            <person name="Gilbert B."/>
            <person name="Handa Y."/>
            <person name="Hijri M."/>
            <person name="Kaul R."/>
            <person name="Kawaguchi M."/>
            <person name="Krajinski F."/>
            <person name="Lammers P."/>
            <person name="Lapierre D."/>
            <person name="Masclaux F.G."/>
            <person name="Murat C."/>
            <person name="Morin E."/>
            <person name="Ndikumana S."/>
            <person name="Pagni M."/>
            <person name="Petitpierre D."/>
            <person name="Requena N."/>
            <person name="Rosikiewicz P."/>
            <person name="Riley R."/>
            <person name="Saito K."/>
            <person name="San Clemente H."/>
            <person name="Shapiro H."/>
            <person name="van Tuinen D."/>
            <person name="Becard G."/>
            <person name="Bonfante P."/>
            <person name="Paszkowski U."/>
            <person name="Shachar-Hill Y."/>
            <person name="Young J.P."/>
            <person name="Sanders I.R."/>
            <person name="Henrissat B."/>
            <person name="Rensing S.A."/>
            <person name="Grigoriev I.V."/>
            <person name="Corradi N."/>
            <person name="Roux C."/>
            <person name="Martin F."/>
        </authorList>
    </citation>
    <scope>NUCLEOTIDE SEQUENCE</scope>
    <source>
        <strain evidence="1">DAOM 197198</strain>
    </source>
</reference>
<protein>
    <submittedName>
        <fullName evidence="1">Uncharacterized protein</fullName>
    </submittedName>
</protein>